<dbReference type="PANTHER" id="PTHR43544">
    <property type="entry name" value="SHORT-CHAIN DEHYDROGENASE/REDUCTASE"/>
    <property type="match status" value="1"/>
</dbReference>
<accession>A0A0M0JKZ9</accession>
<dbReference type="Proteomes" id="UP000037460">
    <property type="component" value="Unassembled WGS sequence"/>
</dbReference>
<proteinExistence type="predicted"/>
<dbReference type="InterPro" id="IPR002347">
    <property type="entry name" value="SDR_fam"/>
</dbReference>
<evidence type="ECO:0000313" key="2">
    <source>
        <dbReference type="EMBL" id="KOO26977.1"/>
    </source>
</evidence>
<protein>
    <submittedName>
        <fullName evidence="2">Short chain dehydrogenase reductase family protein</fullName>
    </submittedName>
</protein>
<dbReference type="GO" id="GO:0005737">
    <property type="term" value="C:cytoplasm"/>
    <property type="evidence" value="ECO:0007669"/>
    <property type="project" value="TreeGrafter"/>
</dbReference>
<dbReference type="Gene3D" id="3.40.50.720">
    <property type="entry name" value="NAD(P)-binding Rossmann-like Domain"/>
    <property type="match status" value="2"/>
</dbReference>
<dbReference type="InterPro" id="IPR051468">
    <property type="entry name" value="Fungal_SecMetab_SDRs"/>
</dbReference>
<dbReference type="AlphaFoldDB" id="A0A0M0JKZ9"/>
<comment type="caution">
    <text evidence="2">The sequence shown here is derived from an EMBL/GenBank/DDBJ whole genome shotgun (WGS) entry which is preliminary data.</text>
</comment>
<dbReference type="PANTHER" id="PTHR43544:SF2">
    <property type="entry name" value="OXIDOREDUCTASE"/>
    <property type="match status" value="1"/>
</dbReference>
<organism evidence="2 3">
    <name type="scientific">Chrysochromulina tobinii</name>
    <dbReference type="NCBI Taxonomy" id="1460289"/>
    <lineage>
        <taxon>Eukaryota</taxon>
        <taxon>Haptista</taxon>
        <taxon>Haptophyta</taxon>
        <taxon>Prymnesiophyceae</taxon>
        <taxon>Prymnesiales</taxon>
        <taxon>Chrysochromulinaceae</taxon>
        <taxon>Chrysochromulina</taxon>
    </lineage>
</organism>
<dbReference type="SUPFAM" id="SSF51735">
    <property type="entry name" value="NAD(P)-binding Rossmann-fold domains"/>
    <property type="match status" value="1"/>
</dbReference>
<keyword evidence="3" id="KW-1185">Reference proteome</keyword>
<evidence type="ECO:0000256" key="1">
    <source>
        <dbReference type="SAM" id="MobiDB-lite"/>
    </source>
</evidence>
<feature type="region of interest" description="Disordered" evidence="1">
    <location>
        <begin position="647"/>
        <end position="691"/>
    </location>
</feature>
<reference evidence="3" key="1">
    <citation type="journal article" date="2015" name="PLoS Genet.">
        <title>Genome Sequence and Transcriptome Analyses of Chrysochromulina tobin: Metabolic Tools for Enhanced Algal Fitness in the Prominent Order Prymnesiales (Haptophyceae).</title>
        <authorList>
            <person name="Hovde B.T."/>
            <person name="Deodato C.R."/>
            <person name="Hunsperger H.M."/>
            <person name="Ryken S.A."/>
            <person name="Yost W."/>
            <person name="Jha R.K."/>
            <person name="Patterson J."/>
            <person name="Monnat R.J. Jr."/>
            <person name="Barlow S.B."/>
            <person name="Starkenburg S.R."/>
            <person name="Cattolico R.A."/>
        </authorList>
    </citation>
    <scope>NUCLEOTIDE SEQUENCE</scope>
    <source>
        <strain evidence="3">CCMP291</strain>
    </source>
</reference>
<dbReference type="InterPro" id="IPR036291">
    <property type="entry name" value="NAD(P)-bd_dom_sf"/>
</dbReference>
<dbReference type="GO" id="GO:0016491">
    <property type="term" value="F:oxidoreductase activity"/>
    <property type="evidence" value="ECO:0007669"/>
    <property type="project" value="TreeGrafter"/>
</dbReference>
<feature type="non-terminal residue" evidence="2">
    <location>
        <position position="1198"/>
    </location>
</feature>
<feature type="compositionally biased region" description="Polar residues" evidence="1">
    <location>
        <begin position="672"/>
        <end position="683"/>
    </location>
</feature>
<dbReference type="OrthoDB" id="191139at2759"/>
<dbReference type="Pfam" id="PF00106">
    <property type="entry name" value="adh_short"/>
    <property type="match status" value="1"/>
</dbReference>
<sequence>MAHIIAQAALLLRQLSPADIASDEAAELREVGLALFGRLAIKQAYGEKDVVEFLREQAGHRTLLKRLEKLQKQINAEHDRRCAEAQSAGINRARQATMQAIEAASAEADDEAAVELIKQSTDHAGTPAPHPSEPCSELVMAPPSVAAPPSGPPRLPPRASIDAAVSDAGEVGSAVASAARLPVGSFRRACGVCKRSYADVHDFYHRLCPTCAEFNLAKRLQSANLGGYVALVTGGRVRIGYEIVLKLLRAGAHVIATTRFPSDAAQRYAREPDFGTWCERLEVVGPLELANVRQVEAFAAALRERFSRLHILINNAAQTLTREPGWFLRMDRLESVAAAALPAEGRALLVHSEAYLLRTALRAGLPSAESAAAAYVGSSSGGGAGKGDPHTAGGTACGVLLPAGRAHAANGLEEALTPSLNAHQEALAPDAPAGGCLVHSPAVAGAIVMAKGLGAAAAQSDDGGGHGSEVGLSAADLAAFPEGKLDETWQPLDLSTQNSWSRRIGEVSTSELLHTLSANTVAPFVLCGALRSLLAAPEDDPDAPYGHIINVSALEGKFSVGKKGSGHPHTNMSKAALNMLTLSSAGGFFSERVLVNAVDTGWVTDMAPGGVGAVAATHATHVGPPLDAIDGAARVLDPIFSHVRDPRGFLDTSNPDKPPPKKALFSSPPAHTYTTDKNLTPSTTEKRNTRESNWVLLRGASIDTKPEQRVKDTIEVIETEPLLEGIMFTKPLEVTSTALVKITTGSLDGSAVHMHQNLVFLKEGLPNMQAMLVLPKTACVGALASQLAGCYGVYQRIQHMTQKEKWDEARLAWMKNVDKLFDTGTTGEFEMSFERSVDRHKDKIKYCSDAMALGFASWALPQVINSLVAALKLEEWMVADPDWDAADVDDPANAEKLGAMRKHFHEFQTELNSALKALGIQGPERDDGWVAYPVDKTVEITAKGLEVLRLPSGDKVEVKKLISTEELLSGVDVYVAPQAGIFNIKRAFREGGDGLEAVITELGDDVSQIIPRIEMDTEATGLIKLTLRIKLTSEKAVEKKLQALCKDSRNELTETKGVPTKLASGDEVRMIWSGDLGTARVRNGLNRIAAITAEQGIKNSEEVKKLKGELEKQIKVNVDAILEQDAKITAYSAHMQGLMDKQATVMTEMQNQHASAMDDLHKQMAASEVAHTTHTTDLHKQMADTDAQHAAAMDDLRK</sequence>
<gene>
    <name evidence="2" type="ORF">Ctob_004884</name>
</gene>
<evidence type="ECO:0000313" key="3">
    <source>
        <dbReference type="Proteomes" id="UP000037460"/>
    </source>
</evidence>
<dbReference type="EMBL" id="JWZX01002778">
    <property type="protein sequence ID" value="KOO26977.1"/>
    <property type="molecule type" value="Genomic_DNA"/>
</dbReference>
<name>A0A0M0JKZ9_9EUKA</name>